<comment type="caution">
    <text evidence="1">The sequence shown here is derived from an EMBL/GenBank/DDBJ whole genome shotgun (WGS) entry which is preliminary data.</text>
</comment>
<gene>
    <name evidence="1" type="ORF">N7517_010185</name>
</gene>
<name>A0A9W9R8I9_9EURO</name>
<dbReference type="RefSeq" id="XP_056573723.1">
    <property type="nucleotide sequence ID" value="XM_056727908.1"/>
</dbReference>
<organism evidence="1 2">
    <name type="scientific">Penicillium concentricum</name>
    <dbReference type="NCBI Taxonomy" id="293559"/>
    <lineage>
        <taxon>Eukaryota</taxon>
        <taxon>Fungi</taxon>
        <taxon>Dikarya</taxon>
        <taxon>Ascomycota</taxon>
        <taxon>Pezizomycotina</taxon>
        <taxon>Eurotiomycetes</taxon>
        <taxon>Eurotiomycetidae</taxon>
        <taxon>Eurotiales</taxon>
        <taxon>Aspergillaceae</taxon>
        <taxon>Penicillium</taxon>
    </lineage>
</organism>
<dbReference type="OrthoDB" id="4368377at2759"/>
<sequence>MTIKNIFSSIAITINHLKAKYRDHVQANRVKLLLQELQEAEHTQIQLDWISEHRREIRRANNIIQREIHLGATYSHYETQVQNESPPEPSTLKELRQCDIELKLLNIEYFQHLERKAELMNRKPPGRFVCGTTPNGSGLLNGPTANFVVAVALVSVVAVNDLGTPFGILLERFDICTAQEVVDAAPAIAVILQVW</sequence>
<dbReference type="Proteomes" id="UP001147752">
    <property type="component" value="Unassembled WGS sequence"/>
</dbReference>
<proteinExistence type="predicted"/>
<evidence type="ECO:0000313" key="2">
    <source>
        <dbReference type="Proteomes" id="UP001147752"/>
    </source>
</evidence>
<dbReference type="GeneID" id="81467091"/>
<accession>A0A9W9R8I9</accession>
<reference evidence="1" key="1">
    <citation type="submission" date="2022-12" db="EMBL/GenBank/DDBJ databases">
        <authorList>
            <person name="Petersen C."/>
        </authorList>
    </citation>
    <scope>NUCLEOTIDE SEQUENCE</scope>
    <source>
        <strain evidence="1">IBT 3081</strain>
    </source>
</reference>
<protein>
    <submittedName>
        <fullName evidence="1">Uncharacterized protein</fullName>
    </submittedName>
</protein>
<keyword evidence="2" id="KW-1185">Reference proteome</keyword>
<dbReference type="EMBL" id="JAPZBT010000006">
    <property type="protein sequence ID" value="KAJ5355576.1"/>
    <property type="molecule type" value="Genomic_DNA"/>
</dbReference>
<dbReference type="AlphaFoldDB" id="A0A9W9R8I9"/>
<evidence type="ECO:0000313" key="1">
    <source>
        <dbReference type="EMBL" id="KAJ5355576.1"/>
    </source>
</evidence>
<reference evidence="1" key="2">
    <citation type="journal article" date="2023" name="IMA Fungus">
        <title>Comparative genomic study of the Penicillium genus elucidates a diverse pangenome and 15 lateral gene transfer events.</title>
        <authorList>
            <person name="Petersen C."/>
            <person name="Sorensen T."/>
            <person name="Nielsen M.R."/>
            <person name="Sondergaard T.E."/>
            <person name="Sorensen J.L."/>
            <person name="Fitzpatrick D.A."/>
            <person name="Frisvad J.C."/>
            <person name="Nielsen K.L."/>
        </authorList>
    </citation>
    <scope>NUCLEOTIDE SEQUENCE</scope>
    <source>
        <strain evidence="1">IBT 3081</strain>
    </source>
</reference>